<protein>
    <recommendedName>
        <fullName evidence="2">Acyl-CoA thioesterase-like C-terminal domain-containing protein</fullName>
    </recommendedName>
</protein>
<dbReference type="PANTHER" id="PTHR11066">
    <property type="entry name" value="ACYL-COA THIOESTERASE"/>
    <property type="match status" value="1"/>
</dbReference>
<evidence type="ECO:0000256" key="1">
    <source>
        <dbReference type="ARBA" id="ARBA00006538"/>
    </source>
</evidence>
<evidence type="ECO:0000313" key="3">
    <source>
        <dbReference type="EMBL" id="GMR35604.1"/>
    </source>
</evidence>
<comment type="caution">
    <text evidence="3">The sequence shown here is derived from an EMBL/GenBank/DDBJ whole genome shotgun (WGS) entry which is preliminary data.</text>
</comment>
<dbReference type="InterPro" id="IPR042171">
    <property type="entry name" value="Acyl-CoA_hotdog"/>
</dbReference>
<comment type="similarity">
    <text evidence="1">Belongs to the C/M/P thioester hydrolase family.</text>
</comment>
<dbReference type="AlphaFoldDB" id="A0AAN4Z921"/>
<proteinExistence type="inferred from homology"/>
<dbReference type="Gene3D" id="2.40.160.210">
    <property type="entry name" value="Acyl-CoA thioesterase, double hotdog domain"/>
    <property type="match status" value="1"/>
</dbReference>
<organism evidence="3 4">
    <name type="scientific">Pristionchus mayeri</name>
    <dbReference type="NCBI Taxonomy" id="1317129"/>
    <lineage>
        <taxon>Eukaryota</taxon>
        <taxon>Metazoa</taxon>
        <taxon>Ecdysozoa</taxon>
        <taxon>Nematoda</taxon>
        <taxon>Chromadorea</taxon>
        <taxon>Rhabditida</taxon>
        <taxon>Rhabditina</taxon>
        <taxon>Diplogasteromorpha</taxon>
        <taxon>Diplogasteroidea</taxon>
        <taxon>Neodiplogasteridae</taxon>
        <taxon>Pristionchus</taxon>
    </lineage>
</organism>
<dbReference type="Proteomes" id="UP001328107">
    <property type="component" value="Unassembled WGS sequence"/>
</dbReference>
<dbReference type="Pfam" id="PF20789">
    <property type="entry name" value="4HBT_3C"/>
    <property type="match status" value="1"/>
</dbReference>
<dbReference type="PANTHER" id="PTHR11066:SF48">
    <property type="entry name" value="ACYL-COA THIOESTERASE II"/>
    <property type="match status" value="1"/>
</dbReference>
<dbReference type="InterPro" id="IPR003703">
    <property type="entry name" value="Acyl_CoA_thio"/>
</dbReference>
<dbReference type="InterPro" id="IPR029069">
    <property type="entry name" value="HotDog_dom_sf"/>
</dbReference>
<dbReference type="InterPro" id="IPR049450">
    <property type="entry name" value="ACOT8-like_C"/>
</dbReference>
<dbReference type="GO" id="GO:0047617">
    <property type="term" value="F:fatty acyl-CoA hydrolase activity"/>
    <property type="evidence" value="ECO:0007669"/>
    <property type="project" value="InterPro"/>
</dbReference>
<name>A0AAN4Z921_9BILA</name>
<dbReference type="GO" id="GO:0006637">
    <property type="term" value="P:acyl-CoA metabolic process"/>
    <property type="evidence" value="ECO:0007669"/>
    <property type="project" value="InterPro"/>
</dbReference>
<dbReference type="GO" id="GO:0009062">
    <property type="term" value="P:fatty acid catabolic process"/>
    <property type="evidence" value="ECO:0007669"/>
    <property type="project" value="TreeGrafter"/>
</dbReference>
<gene>
    <name evidence="3" type="ORF">PMAYCL1PPCAC_05800</name>
</gene>
<feature type="domain" description="Acyl-CoA thioesterase-like C-terminal" evidence="2">
    <location>
        <begin position="159"/>
        <end position="272"/>
    </location>
</feature>
<evidence type="ECO:0000313" key="4">
    <source>
        <dbReference type="Proteomes" id="UP001328107"/>
    </source>
</evidence>
<reference evidence="4" key="1">
    <citation type="submission" date="2022-10" db="EMBL/GenBank/DDBJ databases">
        <title>Genome assembly of Pristionchus species.</title>
        <authorList>
            <person name="Yoshida K."/>
            <person name="Sommer R.J."/>
        </authorList>
    </citation>
    <scope>NUCLEOTIDE SEQUENCE [LARGE SCALE GENOMIC DNA]</scope>
    <source>
        <strain evidence="4">RS5460</strain>
    </source>
</reference>
<evidence type="ECO:0000259" key="2">
    <source>
        <dbReference type="Pfam" id="PF20789"/>
    </source>
</evidence>
<dbReference type="EMBL" id="BTRK01000002">
    <property type="protein sequence ID" value="GMR35604.1"/>
    <property type="molecule type" value="Genomic_DNA"/>
</dbReference>
<dbReference type="SUPFAM" id="SSF54637">
    <property type="entry name" value="Thioesterase/thiol ester dehydrase-isomerase"/>
    <property type="match status" value="2"/>
</dbReference>
<keyword evidence="4" id="KW-1185">Reference proteome</keyword>
<sequence>HHLHLFSNYFNLSPVDDSNFVSDAPHIGGPITTRVIGGMILSQATNAFKKVYPNLDPHTMHYNFISPGITHIPLEFEVKSFDDANFASIHVTQNKKVVGMAHFRFSNEPDFLDASSIVYQEDGPVKREYKFQELGELGKIFLAMHIRDDYPVETRFIETKNVRRAAQWLRIKPKYHDILKLTDGFLVAMFLCEFSMSLTALESYNRAGIKVINYASLDHAVWMHETATINSTGWFLSVTDCEVLSFGRTLQRSWLFDENRSCIMSLAQEGYIQRAQANKL</sequence>
<dbReference type="GO" id="GO:0005782">
    <property type="term" value="C:peroxisomal matrix"/>
    <property type="evidence" value="ECO:0007669"/>
    <property type="project" value="UniProtKB-SubCell"/>
</dbReference>
<feature type="non-terminal residue" evidence="3">
    <location>
        <position position="1"/>
    </location>
</feature>
<accession>A0AAN4Z921</accession>